<comment type="similarity">
    <text evidence="3 12">Belongs to the glycosyltransferase 10 family.</text>
</comment>
<evidence type="ECO:0000256" key="2">
    <source>
        <dbReference type="ARBA" id="ARBA00004922"/>
    </source>
</evidence>
<evidence type="ECO:0000256" key="4">
    <source>
        <dbReference type="ARBA" id="ARBA00022676"/>
    </source>
</evidence>
<feature type="transmembrane region" description="Helical" evidence="12">
    <location>
        <begin position="26"/>
        <end position="43"/>
    </location>
</feature>
<keyword evidence="11" id="KW-0325">Glycoprotein</keyword>
<accession>A0ABP1QRK4</accession>
<gene>
    <name evidence="15" type="ORF">ODALV1_LOCUS14280</name>
</gene>
<dbReference type="InterPro" id="IPR001503">
    <property type="entry name" value="Glyco_trans_10"/>
</dbReference>
<evidence type="ECO:0000256" key="6">
    <source>
        <dbReference type="ARBA" id="ARBA00022692"/>
    </source>
</evidence>
<reference evidence="15 16" key="1">
    <citation type="submission" date="2024-08" db="EMBL/GenBank/DDBJ databases">
        <authorList>
            <person name="Cucini C."/>
            <person name="Frati F."/>
        </authorList>
    </citation>
    <scope>NUCLEOTIDE SEQUENCE [LARGE SCALE GENOMIC DNA]</scope>
</reference>
<evidence type="ECO:0000259" key="13">
    <source>
        <dbReference type="Pfam" id="PF00852"/>
    </source>
</evidence>
<evidence type="ECO:0000256" key="7">
    <source>
        <dbReference type="ARBA" id="ARBA00022968"/>
    </source>
</evidence>
<keyword evidence="16" id="KW-1185">Reference proteome</keyword>
<sequence length="431" mass="51184">MGLIRQLQNRSCWVFTKRLKAQQCRLTCGLIITLIFFATYTVLENSGSRLRNYYRKKNILPIVRLADYDTDDAQAAKRLYPRQILFWTSLIKEEGEGLRAFCFKSKHLQNCPYKCDFTTDRSYFEIADAVVFDCRNLKLKKKTIWDWFWDEHDDIPEFRMHHQFWVFHMMEAPVHTWINLRPFEGLFNWTMTYRRDSDVYIPYGRLKSKQGLVGKSGTADFNVTNSMYRRKLAAWVVSNCKFQPSGREKYVNELQKYIEVDIYGKCGSLNCTSYNGICEDPITCYKAIGPKYKFYLAFENSLCVDYITEKFYNALRFGMVPVVFGYGDYSKVAPKSSYIEARSFESPKKLAEYLLFLHNHPEEYLKYFEWRKSYLVHDVYYFEDAWCSLCEKLWKTPANASYYPSSSARNLERWWYHTGEDISKPACLHSM</sequence>
<comment type="subcellular location">
    <subcellularLocation>
        <location evidence="1 12">Golgi apparatus</location>
        <location evidence="1 12">Golgi stack membrane</location>
        <topology evidence="1 12">Single-pass type II membrane protein</topology>
    </subcellularLocation>
</comment>
<dbReference type="Pfam" id="PF00852">
    <property type="entry name" value="Glyco_transf_10"/>
    <property type="match status" value="1"/>
</dbReference>
<keyword evidence="4 12" id="KW-0328">Glycosyltransferase</keyword>
<evidence type="ECO:0000256" key="3">
    <source>
        <dbReference type="ARBA" id="ARBA00008919"/>
    </source>
</evidence>
<dbReference type="InterPro" id="IPR038577">
    <property type="entry name" value="GT10-like_C_sf"/>
</dbReference>
<proteinExistence type="inferred from homology"/>
<evidence type="ECO:0000256" key="12">
    <source>
        <dbReference type="RuleBase" id="RU003832"/>
    </source>
</evidence>
<evidence type="ECO:0000256" key="10">
    <source>
        <dbReference type="ARBA" id="ARBA00023136"/>
    </source>
</evidence>
<dbReference type="InterPro" id="IPR031481">
    <property type="entry name" value="Glyco_tran_10_N"/>
</dbReference>
<organism evidence="15 16">
    <name type="scientific">Orchesella dallaii</name>
    <dbReference type="NCBI Taxonomy" id="48710"/>
    <lineage>
        <taxon>Eukaryota</taxon>
        <taxon>Metazoa</taxon>
        <taxon>Ecdysozoa</taxon>
        <taxon>Arthropoda</taxon>
        <taxon>Hexapoda</taxon>
        <taxon>Collembola</taxon>
        <taxon>Entomobryomorpha</taxon>
        <taxon>Entomobryoidea</taxon>
        <taxon>Orchesellidae</taxon>
        <taxon>Orchesellinae</taxon>
        <taxon>Orchesella</taxon>
    </lineage>
</organism>
<dbReference type="PANTHER" id="PTHR48438">
    <property type="entry name" value="ALPHA-(1,3)-FUCOSYLTRANSFERASE C-RELATED"/>
    <property type="match status" value="1"/>
</dbReference>
<evidence type="ECO:0000256" key="1">
    <source>
        <dbReference type="ARBA" id="ARBA00004447"/>
    </source>
</evidence>
<keyword evidence="9 12" id="KW-0333">Golgi apparatus</keyword>
<evidence type="ECO:0000313" key="15">
    <source>
        <dbReference type="EMBL" id="CAL8110474.1"/>
    </source>
</evidence>
<evidence type="ECO:0000256" key="11">
    <source>
        <dbReference type="ARBA" id="ARBA00023180"/>
    </source>
</evidence>
<comment type="caution">
    <text evidence="15">The sequence shown here is derived from an EMBL/GenBank/DDBJ whole genome shotgun (WGS) entry which is preliminary data.</text>
</comment>
<comment type="pathway">
    <text evidence="2">Protein modification; protein glycosylation.</text>
</comment>
<feature type="domain" description="Fucosyltransferase N-terminal" evidence="14">
    <location>
        <begin position="82"/>
        <end position="204"/>
    </location>
</feature>
<keyword evidence="6 12" id="KW-0812">Transmembrane</keyword>
<dbReference type="SUPFAM" id="SSF53756">
    <property type="entry name" value="UDP-Glycosyltransferase/glycogen phosphorylase"/>
    <property type="match status" value="1"/>
</dbReference>
<keyword evidence="7" id="KW-0735">Signal-anchor</keyword>
<evidence type="ECO:0000256" key="8">
    <source>
        <dbReference type="ARBA" id="ARBA00022989"/>
    </source>
</evidence>
<evidence type="ECO:0000313" key="16">
    <source>
        <dbReference type="Proteomes" id="UP001642540"/>
    </source>
</evidence>
<protein>
    <recommendedName>
        <fullName evidence="12">Fucosyltransferase</fullName>
        <ecNumber evidence="12">2.4.1.-</ecNumber>
    </recommendedName>
</protein>
<keyword evidence="10 12" id="KW-0472">Membrane</keyword>
<dbReference type="Gene3D" id="3.40.50.11660">
    <property type="entry name" value="Glycosyl transferase family 10, C-terminal domain"/>
    <property type="match status" value="1"/>
</dbReference>
<dbReference type="EC" id="2.4.1.-" evidence="12"/>
<dbReference type="PANTHER" id="PTHR48438:SF1">
    <property type="entry name" value="ALPHA-(1,3)-FUCOSYLTRANSFERASE C-RELATED"/>
    <property type="match status" value="1"/>
</dbReference>
<keyword evidence="8 12" id="KW-1133">Transmembrane helix</keyword>
<dbReference type="Pfam" id="PF17039">
    <property type="entry name" value="Glyco_tran_10_N"/>
    <property type="match status" value="1"/>
</dbReference>
<feature type="domain" description="Fucosyltransferase C-terminal" evidence="13">
    <location>
        <begin position="229"/>
        <end position="404"/>
    </location>
</feature>
<evidence type="ECO:0000259" key="14">
    <source>
        <dbReference type="Pfam" id="PF17039"/>
    </source>
</evidence>
<name>A0ABP1QRK4_9HEXA</name>
<keyword evidence="5 12" id="KW-0808">Transferase</keyword>
<dbReference type="EMBL" id="CAXLJM020000045">
    <property type="protein sequence ID" value="CAL8110474.1"/>
    <property type="molecule type" value="Genomic_DNA"/>
</dbReference>
<evidence type="ECO:0000256" key="5">
    <source>
        <dbReference type="ARBA" id="ARBA00022679"/>
    </source>
</evidence>
<dbReference type="Proteomes" id="UP001642540">
    <property type="component" value="Unassembled WGS sequence"/>
</dbReference>
<evidence type="ECO:0000256" key="9">
    <source>
        <dbReference type="ARBA" id="ARBA00023034"/>
    </source>
</evidence>
<dbReference type="InterPro" id="IPR055270">
    <property type="entry name" value="Glyco_tran_10_C"/>
</dbReference>